<protein>
    <submittedName>
        <fullName evidence="6">FAD-binding domain-containing protein</fullName>
    </submittedName>
</protein>
<dbReference type="GO" id="GO:0016491">
    <property type="term" value="F:oxidoreductase activity"/>
    <property type="evidence" value="ECO:0007669"/>
    <property type="project" value="UniProtKB-KW"/>
</dbReference>
<dbReference type="InterPro" id="IPR036318">
    <property type="entry name" value="FAD-bd_PCMH-like_sf"/>
</dbReference>
<organism evidence="6 7">
    <name type="scientific">Amniculicola lignicola CBS 123094</name>
    <dbReference type="NCBI Taxonomy" id="1392246"/>
    <lineage>
        <taxon>Eukaryota</taxon>
        <taxon>Fungi</taxon>
        <taxon>Dikarya</taxon>
        <taxon>Ascomycota</taxon>
        <taxon>Pezizomycotina</taxon>
        <taxon>Dothideomycetes</taxon>
        <taxon>Pleosporomycetidae</taxon>
        <taxon>Pleosporales</taxon>
        <taxon>Amniculicolaceae</taxon>
        <taxon>Amniculicola</taxon>
    </lineage>
</organism>
<evidence type="ECO:0000256" key="3">
    <source>
        <dbReference type="ARBA" id="ARBA00022827"/>
    </source>
</evidence>
<evidence type="ECO:0000256" key="1">
    <source>
        <dbReference type="ARBA" id="ARBA00005466"/>
    </source>
</evidence>
<dbReference type="InterPro" id="IPR006094">
    <property type="entry name" value="Oxid_FAD_bind_N"/>
</dbReference>
<proteinExistence type="inferred from homology"/>
<keyword evidence="4" id="KW-0560">Oxidoreductase</keyword>
<dbReference type="Proteomes" id="UP000799779">
    <property type="component" value="Unassembled WGS sequence"/>
</dbReference>
<dbReference type="Gene3D" id="3.40.462.20">
    <property type="match status" value="1"/>
</dbReference>
<comment type="similarity">
    <text evidence="1">Belongs to the oxygen-dependent FAD-linked oxidoreductase family.</text>
</comment>
<accession>A0A6A5VYY8</accession>
<evidence type="ECO:0000256" key="2">
    <source>
        <dbReference type="ARBA" id="ARBA00022630"/>
    </source>
</evidence>
<evidence type="ECO:0000256" key="4">
    <source>
        <dbReference type="ARBA" id="ARBA00023002"/>
    </source>
</evidence>
<evidence type="ECO:0000313" key="6">
    <source>
        <dbReference type="EMBL" id="KAF1993081.1"/>
    </source>
</evidence>
<keyword evidence="2" id="KW-0285">Flavoprotein</keyword>
<dbReference type="Pfam" id="PF01565">
    <property type="entry name" value="FAD_binding_4"/>
    <property type="match status" value="1"/>
</dbReference>
<evidence type="ECO:0000313" key="7">
    <source>
        <dbReference type="Proteomes" id="UP000799779"/>
    </source>
</evidence>
<dbReference type="SUPFAM" id="SSF56176">
    <property type="entry name" value="FAD-binding/transporter-associated domain-like"/>
    <property type="match status" value="1"/>
</dbReference>
<evidence type="ECO:0000259" key="5">
    <source>
        <dbReference type="PROSITE" id="PS51387"/>
    </source>
</evidence>
<dbReference type="InterPro" id="IPR050416">
    <property type="entry name" value="FAD-linked_Oxidoreductase"/>
</dbReference>
<dbReference type="PANTHER" id="PTHR42973">
    <property type="entry name" value="BINDING OXIDOREDUCTASE, PUTATIVE (AFU_ORTHOLOGUE AFUA_1G17690)-RELATED"/>
    <property type="match status" value="1"/>
</dbReference>
<dbReference type="InterPro" id="IPR016169">
    <property type="entry name" value="FAD-bd_PCMH_sub2"/>
</dbReference>
<dbReference type="InterPro" id="IPR016166">
    <property type="entry name" value="FAD-bd_PCMH"/>
</dbReference>
<sequence>MTAENDIRSLLPSSCIVTIPDVEAHVQAATPRWSDSGLSHPYAVATPSSEADIIAIIAYTRTNKLKIIPANGGHGSYVPVNGGTIYLDMSSFKDVVLNETEEEVTIGGGCVTSEVLNQLTPKGWYTALPNSNAVGVIGAFIGGLSHSLNGKHGLGIDVVKSIRIIPFSSTEPLDIGPNSQGQEKELFNVLCGAGHGLGIITSVTLQAFPISNLSLTDNKIWTRRLIFPAPQISAAARLYTSFWPPHPKLVSVLIFLRAPPSAPRPGAPMIMLALSYFGPAEAAEKVTAKSFDEEFTSKAIVNMTVPIEWEKANDGSAPLNAHGGFKEYFSCYCKETSLGSIERTFGAWEKFTSKDLLGRGTSYVVIGSWSTEQMVAKGGQKDEKFFVARDRGIFVQCVPWYKDIGVKADADAFGNEVIDMLREQDRARGTKDWCFVNNIREGIDVGEIYTDEQIESIRAVKGIWDEEALGWNPVVEGW</sequence>
<dbReference type="AlphaFoldDB" id="A0A6A5VYY8"/>
<feature type="domain" description="FAD-binding PCMH-type" evidence="5">
    <location>
        <begin position="37"/>
        <end position="210"/>
    </location>
</feature>
<dbReference type="Gene3D" id="3.30.43.10">
    <property type="entry name" value="Uridine Diphospho-n-acetylenolpyruvylglucosamine Reductase, domain 2"/>
    <property type="match status" value="1"/>
</dbReference>
<gene>
    <name evidence="6" type="ORF">P154DRAFT_528038</name>
</gene>
<name>A0A6A5VYY8_9PLEO</name>
<keyword evidence="3" id="KW-0274">FAD</keyword>
<dbReference type="OrthoDB" id="415825at2759"/>
<reference evidence="6" key="1">
    <citation type="journal article" date="2020" name="Stud. Mycol.">
        <title>101 Dothideomycetes genomes: a test case for predicting lifestyles and emergence of pathogens.</title>
        <authorList>
            <person name="Haridas S."/>
            <person name="Albert R."/>
            <person name="Binder M."/>
            <person name="Bloem J."/>
            <person name="Labutti K."/>
            <person name="Salamov A."/>
            <person name="Andreopoulos B."/>
            <person name="Baker S."/>
            <person name="Barry K."/>
            <person name="Bills G."/>
            <person name="Bluhm B."/>
            <person name="Cannon C."/>
            <person name="Castanera R."/>
            <person name="Culley D."/>
            <person name="Daum C."/>
            <person name="Ezra D."/>
            <person name="Gonzalez J."/>
            <person name="Henrissat B."/>
            <person name="Kuo A."/>
            <person name="Liang C."/>
            <person name="Lipzen A."/>
            <person name="Lutzoni F."/>
            <person name="Magnuson J."/>
            <person name="Mondo S."/>
            <person name="Nolan M."/>
            <person name="Ohm R."/>
            <person name="Pangilinan J."/>
            <person name="Park H.-J."/>
            <person name="Ramirez L."/>
            <person name="Alfaro M."/>
            <person name="Sun H."/>
            <person name="Tritt A."/>
            <person name="Yoshinaga Y."/>
            <person name="Zwiers L.-H."/>
            <person name="Turgeon B."/>
            <person name="Goodwin S."/>
            <person name="Spatafora J."/>
            <person name="Crous P."/>
            <person name="Grigoriev I."/>
        </authorList>
    </citation>
    <scope>NUCLEOTIDE SEQUENCE</scope>
    <source>
        <strain evidence="6">CBS 123094</strain>
    </source>
</reference>
<dbReference type="PROSITE" id="PS51387">
    <property type="entry name" value="FAD_PCMH"/>
    <property type="match status" value="1"/>
</dbReference>
<dbReference type="EMBL" id="ML977734">
    <property type="protein sequence ID" value="KAF1993081.1"/>
    <property type="molecule type" value="Genomic_DNA"/>
</dbReference>
<dbReference type="PANTHER" id="PTHR42973:SF7">
    <property type="entry name" value="FAD-BINDING PCMH-TYPE DOMAIN-CONTAINING PROTEIN"/>
    <property type="match status" value="1"/>
</dbReference>
<dbReference type="GO" id="GO:0071949">
    <property type="term" value="F:FAD binding"/>
    <property type="evidence" value="ECO:0007669"/>
    <property type="project" value="InterPro"/>
</dbReference>
<keyword evidence="7" id="KW-1185">Reference proteome</keyword>
<dbReference type="Gene3D" id="3.30.465.10">
    <property type="match status" value="1"/>
</dbReference>
<dbReference type="InterPro" id="IPR016167">
    <property type="entry name" value="FAD-bd_PCMH_sub1"/>
</dbReference>